<evidence type="ECO:0000313" key="3">
    <source>
        <dbReference type="EMBL" id="JAQ17024.1"/>
    </source>
</evidence>
<feature type="region of interest" description="Disordered" evidence="1">
    <location>
        <begin position="1"/>
        <end position="21"/>
    </location>
</feature>
<organism evidence="2">
    <name type="scientific">Lygus hesperus</name>
    <name type="common">Western plant bug</name>
    <dbReference type="NCBI Taxonomy" id="30085"/>
    <lineage>
        <taxon>Eukaryota</taxon>
        <taxon>Metazoa</taxon>
        <taxon>Ecdysozoa</taxon>
        <taxon>Arthropoda</taxon>
        <taxon>Hexapoda</taxon>
        <taxon>Insecta</taxon>
        <taxon>Pterygota</taxon>
        <taxon>Neoptera</taxon>
        <taxon>Paraneoptera</taxon>
        <taxon>Hemiptera</taxon>
        <taxon>Heteroptera</taxon>
        <taxon>Panheteroptera</taxon>
        <taxon>Cimicomorpha</taxon>
        <taxon>Miridae</taxon>
        <taxon>Mirini</taxon>
        <taxon>Lygus</taxon>
    </lineage>
</organism>
<feature type="compositionally biased region" description="Basic and acidic residues" evidence="1">
    <location>
        <begin position="1"/>
        <end position="13"/>
    </location>
</feature>
<dbReference type="EMBL" id="GBHO01001381">
    <property type="protein sequence ID" value="JAG42223.1"/>
    <property type="molecule type" value="Transcribed_RNA"/>
</dbReference>
<sequence>MQKSATEESERTGKRTRKEKSVVFDLPDDLSTLASQTKHSRPLSSSLLLAPSLCESDVVTLNKEEIKCSALKQATTMTKNVTAFGKEVLLSSDAPRVVMRYTQGAYQKLKA</sequence>
<dbReference type="EMBL" id="GDHC01001605">
    <property type="protein sequence ID" value="JAQ17024.1"/>
    <property type="molecule type" value="Transcribed_RNA"/>
</dbReference>
<protein>
    <submittedName>
        <fullName evidence="2">Syntaxin-binding protein 2</fullName>
    </submittedName>
</protein>
<name>A0A0A9ZFK3_LYGHE</name>
<evidence type="ECO:0000256" key="1">
    <source>
        <dbReference type="SAM" id="MobiDB-lite"/>
    </source>
</evidence>
<reference evidence="2" key="1">
    <citation type="journal article" date="2014" name="PLoS ONE">
        <title>Transcriptome-Based Identification of ABC Transporters in the Western Tarnished Plant Bug Lygus hesperus.</title>
        <authorList>
            <person name="Hull J.J."/>
            <person name="Chaney K."/>
            <person name="Geib S.M."/>
            <person name="Fabrick J.A."/>
            <person name="Brent C.S."/>
            <person name="Walsh D."/>
            <person name="Lavine L.C."/>
        </authorList>
    </citation>
    <scope>NUCLEOTIDE SEQUENCE</scope>
</reference>
<proteinExistence type="predicted"/>
<reference evidence="3" key="3">
    <citation type="journal article" date="2016" name="Gigascience">
        <title>De novo construction of an expanded transcriptome assembly for the western tarnished plant bug, Lygus hesperus.</title>
        <authorList>
            <person name="Tassone E.E."/>
            <person name="Geib S.M."/>
            <person name="Hall B."/>
            <person name="Fabrick J.A."/>
            <person name="Brent C.S."/>
            <person name="Hull J.J."/>
        </authorList>
    </citation>
    <scope>NUCLEOTIDE SEQUENCE</scope>
</reference>
<dbReference type="AlphaFoldDB" id="A0A0A9ZFK3"/>
<accession>A0A0A9ZFK3</accession>
<reference evidence="2" key="2">
    <citation type="submission" date="2014-07" db="EMBL/GenBank/DDBJ databases">
        <authorList>
            <person name="Hull J."/>
        </authorList>
    </citation>
    <scope>NUCLEOTIDE SEQUENCE</scope>
</reference>
<evidence type="ECO:0000313" key="2">
    <source>
        <dbReference type="EMBL" id="JAG42223.1"/>
    </source>
</evidence>
<gene>
    <name evidence="2" type="primary">Stxbp2</name>
    <name evidence="2" type="ORF">CM83_48903</name>
    <name evidence="3" type="ORF">g.97793</name>
</gene>